<keyword evidence="2" id="KW-0812">Transmembrane</keyword>
<proteinExistence type="predicted"/>
<evidence type="ECO:0008006" key="6">
    <source>
        <dbReference type="Google" id="ProtNLM"/>
    </source>
</evidence>
<dbReference type="STRING" id="52.CMC5_015160"/>
<protein>
    <recommendedName>
        <fullName evidence="6">PEGA domain-containing protein</fullName>
    </recommendedName>
</protein>
<dbReference type="OrthoDB" id="5511767at2"/>
<dbReference type="InterPro" id="IPR011990">
    <property type="entry name" value="TPR-like_helical_dom_sf"/>
</dbReference>
<keyword evidence="3" id="KW-0732">Signal</keyword>
<name>A0A0K1E919_CHOCO</name>
<reference evidence="4 5" key="1">
    <citation type="submission" date="2015-07" db="EMBL/GenBank/DDBJ databases">
        <title>Genome analysis of myxobacterium Chondromyces crocatus Cm c5 reveals a high potential for natural compound synthesis and the genetic basis for the loss of fruiting body formation.</title>
        <authorList>
            <person name="Zaburannyi N."/>
            <person name="Bunk B."/>
            <person name="Maier J."/>
            <person name="Overmann J."/>
            <person name="Mueller R."/>
        </authorList>
    </citation>
    <scope>NUCLEOTIDE SEQUENCE [LARGE SCALE GENOMIC DNA]</scope>
    <source>
        <strain evidence="4 5">Cm c5</strain>
    </source>
</reference>
<feature type="chain" id="PRO_5005459067" description="PEGA domain-containing protein" evidence="3">
    <location>
        <begin position="28"/>
        <end position="338"/>
    </location>
</feature>
<keyword evidence="2" id="KW-0472">Membrane</keyword>
<accession>A0A0K1E919</accession>
<dbReference type="KEGG" id="ccro:CMC5_015160"/>
<feature type="transmembrane region" description="Helical" evidence="2">
    <location>
        <begin position="292"/>
        <end position="313"/>
    </location>
</feature>
<evidence type="ECO:0000256" key="2">
    <source>
        <dbReference type="SAM" id="Phobius"/>
    </source>
</evidence>
<keyword evidence="2" id="KW-1133">Transmembrane helix</keyword>
<evidence type="ECO:0000313" key="5">
    <source>
        <dbReference type="Proteomes" id="UP000067626"/>
    </source>
</evidence>
<dbReference type="Gene3D" id="1.25.40.10">
    <property type="entry name" value="Tetratricopeptide repeat domain"/>
    <property type="match status" value="1"/>
</dbReference>
<dbReference type="Proteomes" id="UP000067626">
    <property type="component" value="Chromosome"/>
</dbReference>
<organism evidence="4 5">
    <name type="scientific">Chondromyces crocatus</name>
    <dbReference type="NCBI Taxonomy" id="52"/>
    <lineage>
        <taxon>Bacteria</taxon>
        <taxon>Pseudomonadati</taxon>
        <taxon>Myxococcota</taxon>
        <taxon>Polyangia</taxon>
        <taxon>Polyangiales</taxon>
        <taxon>Polyangiaceae</taxon>
        <taxon>Chondromyces</taxon>
    </lineage>
</organism>
<dbReference type="AlphaFoldDB" id="A0A0K1E919"/>
<dbReference type="SUPFAM" id="SSF48452">
    <property type="entry name" value="TPR-like"/>
    <property type="match status" value="1"/>
</dbReference>
<feature type="compositionally biased region" description="Polar residues" evidence="1">
    <location>
        <begin position="209"/>
        <end position="227"/>
    </location>
</feature>
<feature type="signal peptide" evidence="3">
    <location>
        <begin position="1"/>
        <end position="27"/>
    </location>
</feature>
<evidence type="ECO:0000313" key="4">
    <source>
        <dbReference type="EMBL" id="AKT37381.1"/>
    </source>
</evidence>
<feature type="region of interest" description="Disordered" evidence="1">
    <location>
        <begin position="203"/>
        <end position="230"/>
    </location>
</feature>
<evidence type="ECO:0000256" key="3">
    <source>
        <dbReference type="SAM" id="SignalP"/>
    </source>
</evidence>
<dbReference type="RefSeq" id="WP_050429757.1">
    <property type="nucleotide sequence ID" value="NZ_CP012159.1"/>
</dbReference>
<dbReference type="EMBL" id="CP012159">
    <property type="protein sequence ID" value="AKT37381.1"/>
    <property type="molecule type" value="Genomic_DNA"/>
</dbReference>
<sequence>MRARWITVGLTVQAAFFAVGLAPPAHAQPASLEAIEQAKATAKASAERGMEQFTAEQYEEAIRSFEEAHRAYQAPTFIVKIAQAQENLGRLIEARASYQRVLDEQLTHYAPKVFFDAQAQAKAGIEALTPRIPRVEVVVTGAPADRISVLVDGRAAQAGVQAMNPGEHTVTAAAPGRVTVTQTLDLAERAKERVVLALKAPAPPAGVSSAETNSVTHQASSPVSTSPEGRRGFVTPALGAFGLAAIGLGVGTVTGVLAMGAAGQLDEECVGGRCFDDAGGDAYDRASTLGTIATVGFVVGGVAAAAGVTLLLWPAGEKPQVQAGVRVAPGWIGLQGRF</sequence>
<keyword evidence="5" id="KW-1185">Reference proteome</keyword>
<evidence type="ECO:0000256" key="1">
    <source>
        <dbReference type="SAM" id="MobiDB-lite"/>
    </source>
</evidence>
<gene>
    <name evidence="4" type="ORF">CMC5_015160</name>
</gene>